<sequence>MLGKKENGFSTLNQEEIIEEFESLTKDAGRVQEEILKRILQENKETEYLRQKCGLNGRTDLESFKVCVPLVVHKDLEPYIQRIADHGSSHILTAKPVIALSLSSGTTQGKQKFVPFTDDMFHRALFISKASFAYRNRGMTETVYSVTCTARDTTAPPHQVA</sequence>
<dbReference type="PANTHER" id="PTHR31901:SF5">
    <property type="entry name" value="JASMONOYL--L-AMINO ACID SYNTHETASE JAR1"/>
    <property type="match status" value="1"/>
</dbReference>
<proteinExistence type="predicted"/>
<keyword evidence="2" id="KW-1185">Reference proteome</keyword>
<gene>
    <name evidence="1" type="ORF">CEURO_LOCUS14701</name>
</gene>
<dbReference type="AlphaFoldDB" id="A0A9P1EEI0"/>
<dbReference type="GO" id="GO:0016881">
    <property type="term" value="F:acid-amino acid ligase activity"/>
    <property type="evidence" value="ECO:0007669"/>
    <property type="project" value="TreeGrafter"/>
</dbReference>
<accession>A0A9P1EEI0</accession>
<name>A0A9P1EEI0_CUSEU</name>
<evidence type="ECO:0000313" key="1">
    <source>
        <dbReference type="EMBL" id="CAH9099949.1"/>
    </source>
</evidence>
<dbReference type="OrthoDB" id="10004661at2759"/>
<organism evidence="1 2">
    <name type="scientific">Cuscuta europaea</name>
    <name type="common">European dodder</name>
    <dbReference type="NCBI Taxonomy" id="41803"/>
    <lineage>
        <taxon>Eukaryota</taxon>
        <taxon>Viridiplantae</taxon>
        <taxon>Streptophyta</taxon>
        <taxon>Embryophyta</taxon>
        <taxon>Tracheophyta</taxon>
        <taxon>Spermatophyta</taxon>
        <taxon>Magnoliopsida</taxon>
        <taxon>eudicotyledons</taxon>
        <taxon>Gunneridae</taxon>
        <taxon>Pentapetalae</taxon>
        <taxon>asterids</taxon>
        <taxon>lamiids</taxon>
        <taxon>Solanales</taxon>
        <taxon>Convolvulaceae</taxon>
        <taxon>Cuscuteae</taxon>
        <taxon>Cuscuta</taxon>
        <taxon>Cuscuta subgen. Cuscuta</taxon>
    </lineage>
</organism>
<dbReference type="EMBL" id="CAMAPE010000038">
    <property type="protein sequence ID" value="CAH9099949.1"/>
    <property type="molecule type" value="Genomic_DNA"/>
</dbReference>
<dbReference type="Proteomes" id="UP001152484">
    <property type="component" value="Unassembled WGS sequence"/>
</dbReference>
<dbReference type="GO" id="GO:0005737">
    <property type="term" value="C:cytoplasm"/>
    <property type="evidence" value="ECO:0007669"/>
    <property type="project" value="TreeGrafter"/>
</dbReference>
<dbReference type="Pfam" id="PF03321">
    <property type="entry name" value="GH3"/>
    <property type="match status" value="1"/>
</dbReference>
<reference evidence="1" key="1">
    <citation type="submission" date="2022-07" db="EMBL/GenBank/DDBJ databases">
        <authorList>
            <person name="Macas J."/>
            <person name="Novak P."/>
            <person name="Neumann P."/>
        </authorList>
    </citation>
    <scope>NUCLEOTIDE SEQUENCE</scope>
</reference>
<evidence type="ECO:0000313" key="2">
    <source>
        <dbReference type="Proteomes" id="UP001152484"/>
    </source>
</evidence>
<protein>
    <submittedName>
        <fullName evidence="1">Uncharacterized protein</fullName>
    </submittedName>
</protein>
<comment type="caution">
    <text evidence="1">The sequence shown here is derived from an EMBL/GenBank/DDBJ whole genome shotgun (WGS) entry which is preliminary data.</text>
</comment>
<dbReference type="InterPro" id="IPR004993">
    <property type="entry name" value="GH3"/>
</dbReference>
<dbReference type="PANTHER" id="PTHR31901">
    <property type="entry name" value="GH3 DOMAIN-CONTAINING PROTEIN"/>
    <property type="match status" value="1"/>
</dbReference>